<evidence type="ECO:0000313" key="7">
    <source>
        <dbReference type="Proteomes" id="UP001164803"/>
    </source>
</evidence>
<dbReference type="InterPro" id="IPR028203">
    <property type="entry name" value="PSII_CF48-like_dom"/>
</dbReference>
<dbReference type="SUPFAM" id="SSF110296">
    <property type="entry name" value="Oligoxyloglucan reducing end-specific cellobiohydrolase"/>
    <property type="match status" value="1"/>
</dbReference>
<feature type="chain" id="PRO_5045189887" description="Photosynthesis system II assembly factor Ycf48/Hcf136-like domain-containing protein" evidence="4">
    <location>
        <begin position="24"/>
        <end position="422"/>
    </location>
</feature>
<accession>A0ABY6Z101</accession>
<dbReference type="PANTHER" id="PTHR47199">
    <property type="entry name" value="PHOTOSYSTEM II STABILITY/ASSEMBLY FACTOR HCF136, CHLOROPLASTIC"/>
    <property type="match status" value="1"/>
</dbReference>
<dbReference type="Pfam" id="PF14870">
    <property type="entry name" value="PSII_BNR"/>
    <property type="match status" value="1"/>
</dbReference>
<evidence type="ECO:0000259" key="5">
    <source>
        <dbReference type="Pfam" id="PF14870"/>
    </source>
</evidence>
<dbReference type="InterPro" id="IPR015943">
    <property type="entry name" value="WD40/YVTN_repeat-like_dom_sf"/>
</dbReference>
<gene>
    <name evidence="6" type="ORF">NZD86_17385</name>
</gene>
<dbReference type="EMBL" id="CP104064">
    <property type="protein sequence ID" value="WAH36014.1"/>
    <property type="molecule type" value="Genomic_DNA"/>
</dbReference>
<evidence type="ECO:0000256" key="3">
    <source>
        <dbReference type="SAM" id="MobiDB-lite"/>
    </source>
</evidence>
<evidence type="ECO:0000313" key="6">
    <source>
        <dbReference type="EMBL" id="WAH36014.1"/>
    </source>
</evidence>
<feature type="domain" description="Photosynthesis system II assembly factor Ycf48/Hcf136-like" evidence="5">
    <location>
        <begin position="132"/>
        <end position="235"/>
    </location>
</feature>
<dbReference type="Proteomes" id="UP001164803">
    <property type="component" value="Chromosome"/>
</dbReference>
<keyword evidence="4" id="KW-0732">Signal</keyword>
<keyword evidence="1" id="KW-0602">Photosynthesis</keyword>
<evidence type="ECO:0000256" key="1">
    <source>
        <dbReference type="ARBA" id="ARBA00022531"/>
    </source>
</evidence>
<feature type="region of interest" description="Disordered" evidence="3">
    <location>
        <begin position="39"/>
        <end position="61"/>
    </location>
</feature>
<keyword evidence="2" id="KW-0604">Photosystem II</keyword>
<evidence type="ECO:0000256" key="2">
    <source>
        <dbReference type="ARBA" id="ARBA00023276"/>
    </source>
</evidence>
<organism evidence="6 7">
    <name type="scientific">Alicyclobacillus dauci</name>
    <dbReference type="NCBI Taxonomy" id="1475485"/>
    <lineage>
        <taxon>Bacteria</taxon>
        <taxon>Bacillati</taxon>
        <taxon>Bacillota</taxon>
        <taxon>Bacilli</taxon>
        <taxon>Bacillales</taxon>
        <taxon>Alicyclobacillaceae</taxon>
        <taxon>Alicyclobacillus</taxon>
    </lineage>
</organism>
<name>A0ABY6Z101_9BACL</name>
<dbReference type="PROSITE" id="PS51257">
    <property type="entry name" value="PROKAR_LIPOPROTEIN"/>
    <property type="match status" value="1"/>
</dbReference>
<feature type="signal peptide" evidence="4">
    <location>
        <begin position="1"/>
        <end position="23"/>
    </location>
</feature>
<protein>
    <recommendedName>
        <fullName evidence="5">Photosynthesis system II assembly factor Ycf48/Hcf136-like domain-containing protein</fullName>
    </recommendedName>
</protein>
<dbReference type="RefSeq" id="WP_268043311.1">
    <property type="nucleotide sequence ID" value="NZ_CP104064.1"/>
</dbReference>
<dbReference type="Gene3D" id="2.130.10.10">
    <property type="entry name" value="YVTN repeat-like/Quinoprotein amine dehydrogenase"/>
    <property type="match status" value="2"/>
</dbReference>
<reference evidence="6" key="1">
    <citation type="submission" date="2022-08" db="EMBL/GenBank/DDBJ databases">
        <title>Alicyclobacillus dauci DSM2870, complete genome.</title>
        <authorList>
            <person name="Wang Q."/>
            <person name="Cai R."/>
            <person name="Wang Z."/>
        </authorList>
    </citation>
    <scope>NUCLEOTIDE SEQUENCE</scope>
    <source>
        <strain evidence="6">DSM 28700</strain>
    </source>
</reference>
<keyword evidence="7" id="KW-1185">Reference proteome</keyword>
<sequence length="422" mass="44168">MRFLRGSLAGTVCLAMLSLSGCASTVTVPSVASSGQAKQSAASNSSAKPAPTGSSTSGSTTNGAVATFADTTHLHGAQLTMFDSRSGYAWGYYQSAFKLIHTTNAGKTWTNVSLPTLPKNPFESHGPGGSDFVECSFFDDSHGWLMWLAGDKAHIYFTSDGGTSWQASSFSVPGDASNIEESMFVSAKNGWLVLVGDGGTGASPKYLYRTTDGGVTFKLVNTSAFQLPHNGDTVMADVTPDGKHGIVAGVDPLSNTISIGTSADGGSHFSTQQLNMPASVHNVSQIRILQAQVVDSHSARVTAIVGSAAGQLLVVMNEDQHGVWHTVASKVTDDVQAVQWTSTDTGLAIERQGTKLVIRRTADGGQTWATDGTIPDNLVSGSSTVLKFQMIDMSTGWLLIQNGNLQPALLSTTDGGQHWSQA</sequence>
<proteinExistence type="predicted"/>
<evidence type="ECO:0000256" key="4">
    <source>
        <dbReference type="SAM" id="SignalP"/>
    </source>
</evidence>
<dbReference type="PANTHER" id="PTHR47199:SF2">
    <property type="entry name" value="PHOTOSYSTEM II STABILITY_ASSEMBLY FACTOR HCF136, CHLOROPLASTIC"/>
    <property type="match status" value="1"/>
</dbReference>
<dbReference type="CDD" id="cd15482">
    <property type="entry name" value="Sialidase_non-viral"/>
    <property type="match status" value="1"/>
</dbReference>